<feature type="region of interest" description="Disordered" evidence="1">
    <location>
        <begin position="1"/>
        <end position="70"/>
    </location>
</feature>
<name>A0A0A9BTG7_ARUDO</name>
<sequence>MRKRGVKSYSKLSGTNEEETSRKEAREGEAEDRIGWCLQGGDRRDDQNKEGTGGREKAIEGCKVERVESH</sequence>
<evidence type="ECO:0000256" key="1">
    <source>
        <dbReference type="SAM" id="MobiDB-lite"/>
    </source>
</evidence>
<feature type="compositionally biased region" description="Basic and acidic residues" evidence="1">
    <location>
        <begin position="19"/>
        <end position="34"/>
    </location>
</feature>
<reference evidence="2" key="1">
    <citation type="submission" date="2014-09" db="EMBL/GenBank/DDBJ databases">
        <authorList>
            <person name="Magalhaes I.L.F."/>
            <person name="Oliveira U."/>
            <person name="Santos F.R."/>
            <person name="Vidigal T.H.D.A."/>
            <person name="Brescovit A.D."/>
            <person name="Santos A.J."/>
        </authorList>
    </citation>
    <scope>NUCLEOTIDE SEQUENCE</scope>
    <source>
        <tissue evidence="2">Shoot tissue taken approximately 20 cm above the soil surface</tissue>
    </source>
</reference>
<organism evidence="2">
    <name type="scientific">Arundo donax</name>
    <name type="common">Giant reed</name>
    <name type="synonym">Donax arundinaceus</name>
    <dbReference type="NCBI Taxonomy" id="35708"/>
    <lineage>
        <taxon>Eukaryota</taxon>
        <taxon>Viridiplantae</taxon>
        <taxon>Streptophyta</taxon>
        <taxon>Embryophyta</taxon>
        <taxon>Tracheophyta</taxon>
        <taxon>Spermatophyta</taxon>
        <taxon>Magnoliopsida</taxon>
        <taxon>Liliopsida</taxon>
        <taxon>Poales</taxon>
        <taxon>Poaceae</taxon>
        <taxon>PACMAD clade</taxon>
        <taxon>Arundinoideae</taxon>
        <taxon>Arundineae</taxon>
        <taxon>Arundo</taxon>
    </lineage>
</organism>
<proteinExistence type="predicted"/>
<feature type="compositionally biased region" description="Basic and acidic residues" evidence="1">
    <location>
        <begin position="41"/>
        <end position="70"/>
    </location>
</feature>
<dbReference type="AlphaFoldDB" id="A0A0A9BTG7"/>
<evidence type="ECO:0000313" key="2">
    <source>
        <dbReference type="EMBL" id="JAD65493.1"/>
    </source>
</evidence>
<protein>
    <submittedName>
        <fullName evidence="2">Uncharacterized protein</fullName>
    </submittedName>
</protein>
<dbReference type="EMBL" id="GBRH01232402">
    <property type="protein sequence ID" value="JAD65493.1"/>
    <property type="molecule type" value="Transcribed_RNA"/>
</dbReference>
<accession>A0A0A9BTG7</accession>
<reference evidence="2" key="2">
    <citation type="journal article" date="2015" name="Data Brief">
        <title>Shoot transcriptome of the giant reed, Arundo donax.</title>
        <authorList>
            <person name="Barrero R.A."/>
            <person name="Guerrero F.D."/>
            <person name="Moolhuijzen P."/>
            <person name="Goolsby J.A."/>
            <person name="Tidwell J."/>
            <person name="Bellgard S.E."/>
            <person name="Bellgard M.I."/>
        </authorList>
    </citation>
    <scope>NUCLEOTIDE SEQUENCE</scope>
    <source>
        <tissue evidence="2">Shoot tissue taken approximately 20 cm above the soil surface</tissue>
    </source>
</reference>